<gene>
    <name evidence="1" type="ORF">KSX_85810</name>
</gene>
<keyword evidence="2" id="KW-1185">Reference proteome</keyword>
<organism evidence="1 2">
    <name type="scientific">Ktedonospora formicarum</name>
    <dbReference type="NCBI Taxonomy" id="2778364"/>
    <lineage>
        <taxon>Bacteria</taxon>
        <taxon>Bacillati</taxon>
        <taxon>Chloroflexota</taxon>
        <taxon>Ktedonobacteria</taxon>
        <taxon>Ktedonobacterales</taxon>
        <taxon>Ktedonobacteraceae</taxon>
        <taxon>Ktedonospora</taxon>
    </lineage>
</organism>
<reference evidence="1" key="1">
    <citation type="submission" date="2020-10" db="EMBL/GenBank/DDBJ databases">
        <title>Taxonomic study of unclassified bacteria belonging to the class Ktedonobacteria.</title>
        <authorList>
            <person name="Yabe S."/>
            <person name="Wang C.M."/>
            <person name="Zheng Y."/>
            <person name="Sakai Y."/>
            <person name="Cavaletti L."/>
            <person name="Monciardini P."/>
            <person name="Donadio S."/>
        </authorList>
    </citation>
    <scope>NUCLEOTIDE SEQUENCE</scope>
    <source>
        <strain evidence="1">SOSP1-1</strain>
    </source>
</reference>
<evidence type="ECO:0000313" key="1">
    <source>
        <dbReference type="EMBL" id="GHO50418.1"/>
    </source>
</evidence>
<comment type="caution">
    <text evidence="1">The sequence shown here is derived from an EMBL/GenBank/DDBJ whole genome shotgun (WGS) entry which is preliminary data.</text>
</comment>
<accession>A0A8J3IDQ5</accession>
<dbReference type="Proteomes" id="UP000612362">
    <property type="component" value="Unassembled WGS sequence"/>
</dbReference>
<sequence length="55" mass="5959">MPPIGGLTVMDHGIYGHILIVVGVEPPQKGKKVPAAYLAQGNIQRYRNKIGFVLC</sequence>
<evidence type="ECO:0000313" key="2">
    <source>
        <dbReference type="Proteomes" id="UP000612362"/>
    </source>
</evidence>
<protein>
    <submittedName>
        <fullName evidence="1">Uncharacterized protein</fullName>
    </submittedName>
</protein>
<name>A0A8J3IDQ5_9CHLR</name>
<dbReference type="AlphaFoldDB" id="A0A8J3IDQ5"/>
<proteinExistence type="predicted"/>
<dbReference type="EMBL" id="BNJF01000008">
    <property type="protein sequence ID" value="GHO50418.1"/>
    <property type="molecule type" value="Genomic_DNA"/>
</dbReference>